<gene>
    <name evidence="1" type="ORF">SAMN05216313_10343</name>
</gene>
<dbReference type="Pfam" id="PF13416">
    <property type="entry name" value="SBP_bac_8"/>
    <property type="match status" value="1"/>
</dbReference>
<dbReference type="Gene3D" id="3.40.190.10">
    <property type="entry name" value="Periplasmic binding protein-like II"/>
    <property type="match status" value="1"/>
</dbReference>
<dbReference type="EMBL" id="FOIM01000003">
    <property type="protein sequence ID" value="SET20347.1"/>
    <property type="molecule type" value="Genomic_DNA"/>
</dbReference>
<proteinExistence type="predicted"/>
<name>A0A1I0CLK4_9FIRM</name>
<keyword evidence="2" id="KW-1185">Reference proteome</keyword>
<dbReference type="AlphaFoldDB" id="A0A1I0CLK4"/>
<protein>
    <submittedName>
        <fullName evidence="1">ABC-type glycerol-3-phosphate transport system, substrate-binding protein</fullName>
    </submittedName>
</protein>
<dbReference type="RefSeq" id="WP_166434972.1">
    <property type="nucleotide sequence ID" value="NZ_FOIM01000003.1"/>
</dbReference>
<dbReference type="InterPro" id="IPR006059">
    <property type="entry name" value="SBP"/>
</dbReference>
<sequence>MGKRTTLILCLIVLIYIGVLMGFVRAQEREPYADGERQPEVITIWYWDNSMVEIFDRYVADTGKNVRLNYINVSISDYARQLKSAIDISNELPDICLLQDYYAGNFLDIPVWEDLSGPPYGLDLSLFPEGCGPYVRSASGRLVAVPYNLDAAGLAYRAGGMKKVFGVETPRQAMELFPTWDAVIERGVERKSAGMEFMLFNCLGDVGSMMFNQTDEPYVRNQRMVRPERFLEYFRYLSRLYRSGLVGSTSQVSMEWSEDYRNEAYIMAPWSLWISQYEAFSVNEKEDWVLISPPGGSFKWGGMVCCIPSSSTHKEAA</sequence>
<evidence type="ECO:0000313" key="2">
    <source>
        <dbReference type="Proteomes" id="UP000198508"/>
    </source>
</evidence>
<dbReference type="STRING" id="460384.SAMN05216313_10343"/>
<dbReference type="SUPFAM" id="SSF53850">
    <property type="entry name" value="Periplasmic binding protein-like II"/>
    <property type="match status" value="1"/>
</dbReference>
<evidence type="ECO:0000313" key="1">
    <source>
        <dbReference type="EMBL" id="SET20347.1"/>
    </source>
</evidence>
<organism evidence="1 2">
    <name type="scientific">Enterocloster lavalensis</name>
    <dbReference type="NCBI Taxonomy" id="460384"/>
    <lineage>
        <taxon>Bacteria</taxon>
        <taxon>Bacillati</taxon>
        <taxon>Bacillota</taxon>
        <taxon>Clostridia</taxon>
        <taxon>Lachnospirales</taxon>
        <taxon>Lachnospiraceae</taxon>
        <taxon>Enterocloster</taxon>
    </lineage>
</organism>
<reference evidence="2" key="1">
    <citation type="submission" date="2016-10" db="EMBL/GenBank/DDBJ databases">
        <authorList>
            <person name="Varghese N."/>
            <person name="Submissions S."/>
        </authorList>
    </citation>
    <scope>NUCLEOTIDE SEQUENCE [LARGE SCALE GENOMIC DNA]</scope>
    <source>
        <strain evidence="2">NLAE-zl-G277</strain>
    </source>
</reference>
<dbReference type="Proteomes" id="UP000198508">
    <property type="component" value="Unassembled WGS sequence"/>
</dbReference>
<accession>A0A1I0CLK4</accession>